<dbReference type="Proteomes" id="UP000299102">
    <property type="component" value="Unassembled WGS sequence"/>
</dbReference>
<evidence type="ECO:0000313" key="2">
    <source>
        <dbReference type="EMBL" id="GBO99685.1"/>
    </source>
</evidence>
<organism evidence="2 3">
    <name type="scientific">Eumeta variegata</name>
    <name type="common">Bagworm moth</name>
    <name type="synonym">Eumeta japonica</name>
    <dbReference type="NCBI Taxonomy" id="151549"/>
    <lineage>
        <taxon>Eukaryota</taxon>
        <taxon>Metazoa</taxon>
        <taxon>Ecdysozoa</taxon>
        <taxon>Arthropoda</taxon>
        <taxon>Hexapoda</taxon>
        <taxon>Insecta</taxon>
        <taxon>Pterygota</taxon>
        <taxon>Neoptera</taxon>
        <taxon>Endopterygota</taxon>
        <taxon>Lepidoptera</taxon>
        <taxon>Glossata</taxon>
        <taxon>Ditrysia</taxon>
        <taxon>Tineoidea</taxon>
        <taxon>Psychidae</taxon>
        <taxon>Oiketicinae</taxon>
        <taxon>Eumeta</taxon>
    </lineage>
</organism>
<reference evidence="2 3" key="1">
    <citation type="journal article" date="2019" name="Commun. Biol.">
        <title>The bagworm genome reveals a unique fibroin gene that provides high tensile strength.</title>
        <authorList>
            <person name="Kono N."/>
            <person name="Nakamura H."/>
            <person name="Ohtoshi R."/>
            <person name="Tomita M."/>
            <person name="Numata K."/>
            <person name="Arakawa K."/>
        </authorList>
    </citation>
    <scope>NUCLEOTIDE SEQUENCE [LARGE SCALE GENOMIC DNA]</scope>
</reference>
<feature type="region of interest" description="Disordered" evidence="1">
    <location>
        <begin position="83"/>
        <end position="109"/>
    </location>
</feature>
<keyword evidence="3" id="KW-1185">Reference proteome</keyword>
<evidence type="ECO:0000313" key="3">
    <source>
        <dbReference type="Proteomes" id="UP000299102"/>
    </source>
</evidence>
<sequence>MHAAKLDADSAVAFTAAILERLKEQSYSTAIGLLSSEDLAANYQTEALLGLYTPKAEPQGVGSHQDITCPRGKGDDYENHIPTTPEPVVRKQHGRRNLAETPPLSPQPPPPYGYPCYLGQFHIRIHLPGPIFSIQWVTILHLYPTITDDKYPIIGSQAQRAQRVPSASIILPSSTASLLP</sequence>
<dbReference type="AlphaFoldDB" id="A0A4C1SCW5"/>
<protein>
    <submittedName>
        <fullName evidence="2">Uncharacterized protein</fullName>
    </submittedName>
</protein>
<proteinExistence type="predicted"/>
<dbReference type="EMBL" id="BGZK01003295">
    <property type="protein sequence ID" value="GBO99685.1"/>
    <property type="molecule type" value="Genomic_DNA"/>
</dbReference>
<comment type="caution">
    <text evidence="2">The sequence shown here is derived from an EMBL/GenBank/DDBJ whole genome shotgun (WGS) entry which is preliminary data.</text>
</comment>
<name>A0A4C1SCW5_EUMVA</name>
<evidence type="ECO:0000256" key="1">
    <source>
        <dbReference type="SAM" id="MobiDB-lite"/>
    </source>
</evidence>
<accession>A0A4C1SCW5</accession>
<gene>
    <name evidence="2" type="ORF">EVAR_72464_1</name>
</gene>